<dbReference type="AlphaFoldDB" id="A0A6M1SDK9"/>
<protein>
    <submittedName>
        <fullName evidence="5">Indolepyruvate ferredoxin oxidoreductase family protein</fullName>
    </submittedName>
</protein>
<dbReference type="Gene3D" id="3.40.920.10">
    <property type="entry name" value="Pyruvate-ferredoxin oxidoreductase, PFOR, domain III"/>
    <property type="match status" value="1"/>
</dbReference>
<dbReference type="EMBL" id="JAAKZH010000010">
    <property type="protein sequence ID" value="NGO66338.1"/>
    <property type="molecule type" value="Genomic_DNA"/>
</dbReference>
<keyword evidence="6" id="KW-1185">Reference proteome</keyword>
<dbReference type="NCBIfam" id="NF009588">
    <property type="entry name" value="PRK13029.1"/>
    <property type="match status" value="1"/>
</dbReference>
<dbReference type="Pfam" id="PF02775">
    <property type="entry name" value="TPP_enzyme_C"/>
    <property type="match status" value="1"/>
</dbReference>
<evidence type="ECO:0000259" key="2">
    <source>
        <dbReference type="Pfam" id="PF01558"/>
    </source>
</evidence>
<evidence type="ECO:0000259" key="4">
    <source>
        <dbReference type="Pfam" id="PF20169"/>
    </source>
</evidence>
<dbReference type="CDD" id="cd07034">
    <property type="entry name" value="TPP_PYR_PFOR_IOR-alpha_like"/>
    <property type="match status" value="1"/>
</dbReference>
<dbReference type="GO" id="GO:0045333">
    <property type="term" value="P:cellular respiration"/>
    <property type="evidence" value="ECO:0007669"/>
    <property type="project" value="UniProtKB-ARBA"/>
</dbReference>
<dbReference type="InterPro" id="IPR029061">
    <property type="entry name" value="THDP-binding"/>
</dbReference>
<dbReference type="PANTHER" id="PTHR48084:SF3">
    <property type="entry name" value="SUBUNIT OF PYRUVATE:FLAVODOXIN OXIDOREDUCTASE"/>
    <property type="match status" value="1"/>
</dbReference>
<dbReference type="RefSeq" id="WP_163901515.1">
    <property type="nucleotide sequence ID" value="NZ_CP048427.1"/>
</dbReference>
<keyword evidence="1" id="KW-0560">Oxidoreductase</keyword>
<evidence type="ECO:0000259" key="3">
    <source>
        <dbReference type="Pfam" id="PF02775"/>
    </source>
</evidence>
<dbReference type="Proteomes" id="UP000477849">
    <property type="component" value="Unassembled WGS sequence"/>
</dbReference>
<dbReference type="NCBIfam" id="NF009589">
    <property type="entry name" value="PRK13030.1"/>
    <property type="match status" value="1"/>
</dbReference>
<feature type="domain" description="Thiamine pyrophosphate enzyme TPP-binding" evidence="3">
    <location>
        <begin position="463"/>
        <end position="558"/>
    </location>
</feature>
<reference evidence="5 6" key="1">
    <citation type="submission" date="2020-02" db="EMBL/GenBank/DDBJ databases">
        <title>Genome sequence of the type strain CCBAU10050 of Rhizobium daejeonense.</title>
        <authorList>
            <person name="Gao J."/>
            <person name="Sun J."/>
        </authorList>
    </citation>
    <scope>NUCLEOTIDE SEQUENCE [LARGE SCALE GENOMIC DNA]</scope>
    <source>
        <strain evidence="5 6">CCBAU10050</strain>
    </source>
</reference>
<dbReference type="InterPro" id="IPR046667">
    <property type="entry name" value="DUF6537"/>
</dbReference>
<dbReference type="PANTHER" id="PTHR48084">
    <property type="entry name" value="2-OXOGLUTARATE OXIDOREDUCTASE SUBUNIT KORB-RELATED"/>
    <property type="match status" value="1"/>
</dbReference>
<evidence type="ECO:0000313" key="6">
    <source>
        <dbReference type="Proteomes" id="UP000477849"/>
    </source>
</evidence>
<comment type="caution">
    <text evidence="5">The sequence shown here is derived from an EMBL/GenBank/DDBJ whole genome shotgun (WGS) entry which is preliminary data.</text>
</comment>
<dbReference type="Gene3D" id="3.40.50.970">
    <property type="match status" value="2"/>
</dbReference>
<organism evidence="5 6">
    <name type="scientific">Rhizobium daejeonense</name>
    <dbReference type="NCBI Taxonomy" id="240521"/>
    <lineage>
        <taxon>Bacteria</taxon>
        <taxon>Pseudomonadati</taxon>
        <taxon>Pseudomonadota</taxon>
        <taxon>Alphaproteobacteria</taxon>
        <taxon>Hyphomicrobiales</taxon>
        <taxon>Rhizobiaceae</taxon>
        <taxon>Rhizobium/Agrobacterium group</taxon>
        <taxon>Rhizobium</taxon>
    </lineage>
</organism>
<dbReference type="InterPro" id="IPR011766">
    <property type="entry name" value="TPP_enzyme_TPP-bd"/>
</dbReference>
<feature type="domain" description="DUF6537" evidence="4">
    <location>
        <begin position="947"/>
        <end position="1145"/>
    </location>
</feature>
<dbReference type="SUPFAM" id="SSF53323">
    <property type="entry name" value="Pyruvate-ferredoxin oxidoreductase, PFOR, domain III"/>
    <property type="match status" value="1"/>
</dbReference>
<dbReference type="InterPro" id="IPR051457">
    <property type="entry name" value="2-oxoacid:Fd_oxidoreductase"/>
</dbReference>
<dbReference type="InterPro" id="IPR019752">
    <property type="entry name" value="Pyrv/ketoisovalerate_OxRed_cat"/>
</dbReference>
<dbReference type="InterPro" id="IPR002880">
    <property type="entry name" value="Pyrv_Fd/Flavodoxin_OxRdtase_N"/>
</dbReference>
<dbReference type="InterPro" id="IPR002869">
    <property type="entry name" value="Pyrv_flavodox_OxRed_cen"/>
</dbReference>
<proteinExistence type="predicted"/>
<name>A0A6M1SDK9_9HYPH</name>
<feature type="domain" description="Pyruvate/ketoisovalerate oxidoreductase catalytic" evidence="2">
    <location>
        <begin position="734"/>
        <end position="921"/>
    </location>
</feature>
<accession>A0A6M1SDK9</accession>
<dbReference type="Pfam" id="PF01558">
    <property type="entry name" value="POR"/>
    <property type="match status" value="1"/>
</dbReference>
<evidence type="ECO:0000256" key="1">
    <source>
        <dbReference type="ARBA" id="ARBA00023002"/>
    </source>
</evidence>
<evidence type="ECO:0000313" key="5">
    <source>
        <dbReference type="EMBL" id="NGO66338.1"/>
    </source>
</evidence>
<dbReference type="Pfam" id="PF20169">
    <property type="entry name" value="DUF6537"/>
    <property type="match status" value="1"/>
</dbReference>
<gene>
    <name evidence="5" type="ORF">G6N76_21985</name>
</gene>
<dbReference type="GO" id="GO:0030976">
    <property type="term" value="F:thiamine pyrophosphate binding"/>
    <property type="evidence" value="ECO:0007669"/>
    <property type="project" value="InterPro"/>
</dbReference>
<dbReference type="GO" id="GO:0016625">
    <property type="term" value="F:oxidoreductase activity, acting on the aldehyde or oxo group of donors, iron-sulfur protein as acceptor"/>
    <property type="evidence" value="ECO:0007669"/>
    <property type="project" value="UniProtKB-ARBA"/>
</dbReference>
<keyword evidence="5" id="KW-0670">Pyruvate</keyword>
<sequence length="1162" mass="125565">MNLPVAPSRIAASHQINESIDLDDRYRLEEGRILVSGTQALVRLPMIQRERDLAAGLNTAGYVSGYRGSPLAGFDREMVKARKYLEKAHIKFQPGLNEDMAATAVWGTQQTGMFKGNRYDGVFSMWYGKGPGVDRSMDVIRHANAAGTSQHGGVLLLVGDDHGAASSTLPHQSEHNLISAMVPLLSPAGIAEYIDYGLYGWAMSRYSGAWIGYKCQTEIVECTATVEIGPGRPSIILPTDGPAPGELSLRWPDGPHAMELRLERKIEAVKAFARANHLDRRSGTSSRGRLGIISTGKSWLDLLGAVAALGLRESDLERLGIGLYKVGLTWPLEPEGISRFALDFDEIFVVEEKRPVIEEQLKALLFNLPADRRPRVFGKTGDAGERLLPSIGEISMVAVARALVQRLGGKEGPLGPAALRLEEITGAVADDTPALKREPYFCSGCPHSISTRIPDGSRATTGIGCHMMIIGVEDRNTSTFTQMGGEGGAWIGLSPFTDEKHIFVNMGDGTYFHSGLLAIRAAIAAKVNATYKILFNDAVAMTGGQRHDGELSVPAVVDQMLAEGARRVVVVAENPDAWIGRLPREVSIHPRDELDAVQRDLRETEGVTALIYDQVCAAEKRRRRKRGAFPVSDKRAFINELVCEGCGDCSAVSNCISIEPKETELGRKRRINQSSCNTDLSCIKGFCPSFVTVEGGKIRKPAGRAASIDASNLPLPVIEADLSQPYNMLLAGIGGTGVITVSAILSMAAHIDGRAVLTLDQTGLAQKNGAVVSHLRIAANPEALNTVRIGPGESDVVLGFDVVVSAGRTALPTFVKGRTRAVIDDHFAPTAAFVQNTAIDLRQEVTLRALKKAAGEDALALVPATTAGTALLGDAIAANMLLLGNAWQRGLIPISLDAIQRAIELNGTGVVMNRAAFDWGRRLAVEPDAVAKAAGLSQEAPEAETLDMLIDKRVAFLTDYQDAAYARRYRSLVERARTAEAALGGKGEFAEAVARNAFKLMAYKDEYEVARLHRDPSFAKAISEQFEGDFRIRHHLAPPLLSRHLDARTGRPAKIALGAWIGPVFGILAKLKGLRGTRFDPFGRTEERRMERRMIEDYAALVEELSAGLSRAGLNAAVEIAGLPDMVRGFGPVKLESAGRYETRKSELVGRWRSEAPLSRTA</sequence>
<dbReference type="GO" id="GO:0044281">
    <property type="term" value="P:small molecule metabolic process"/>
    <property type="evidence" value="ECO:0007669"/>
    <property type="project" value="UniProtKB-ARBA"/>
</dbReference>
<dbReference type="SUPFAM" id="SSF52518">
    <property type="entry name" value="Thiamin diphosphate-binding fold (THDP-binding)"/>
    <property type="match status" value="2"/>
</dbReference>